<evidence type="ECO:0000313" key="9">
    <source>
        <dbReference type="EMBL" id="SBT26850.1"/>
    </source>
</evidence>
<reference evidence="9 11" key="1">
    <citation type="submission" date="2016-06" db="EMBL/GenBank/DDBJ databases">
        <authorList>
            <person name="Kjaerup R.B."/>
            <person name="Dalgaard T.S."/>
            <person name="Juul-Madsen H.R."/>
        </authorList>
    </citation>
    <scope>NUCLEOTIDE SEQUENCE [LARGE SCALE GENOMIC DNA]</scope>
    <source>
        <strain evidence="9">Orrdi1</strain>
    </source>
</reference>
<dbReference type="Pfam" id="PF03061">
    <property type="entry name" value="4HBT"/>
    <property type="match status" value="1"/>
</dbReference>
<comment type="similarity">
    <text evidence="4">Belongs to the YigI thioesterase family.</text>
</comment>
<sequence>MSEQNNALPTAQDVEARLLRAPYHQWLGLKVLSVGDGEITLRATWRDEWVVNPDHPYTHGGILATLIDLTADWALVSTTGRGVPTIDLRVDYHRPAMPGDLTVHGKVIKAGKQFSVSEARVHDAEGRLLASGRGVYATAPAPAKA</sequence>
<evidence type="ECO:0000256" key="5">
    <source>
        <dbReference type="ARBA" id="ARBA00038894"/>
    </source>
</evidence>
<dbReference type="Gene3D" id="3.10.129.10">
    <property type="entry name" value="Hotdog Thioesterase"/>
    <property type="match status" value="1"/>
</dbReference>
<name>A0A1C3K5N8_9BURK</name>
<dbReference type="RefSeq" id="WP_067757368.1">
    <property type="nucleotide sequence ID" value="NZ_LT907988.1"/>
</dbReference>
<keyword evidence="11" id="KW-1185">Reference proteome</keyword>
<dbReference type="InterPro" id="IPR003736">
    <property type="entry name" value="PAAI_dom"/>
</dbReference>
<gene>
    <name evidence="9" type="ORF">ODI_00975</name>
    <name evidence="10" type="ORF">ODI_R4198</name>
</gene>
<dbReference type="CDD" id="cd03443">
    <property type="entry name" value="PaaI_thioesterase"/>
    <property type="match status" value="1"/>
</dbReference>
<dbReference type="GO" id="GO:0047617">
    <property type="term" value="F:fatty acyl-CoA hydrolase activity"/>
    <property type="evidence" value="ECO:0007669"/>
    <property type="project" value="UniProtKB-EC"/>
</dbReference>
<accession>A0A1C3K5N8</accession>
<dbReference type="InterPro" id="IPR029069">
    <property type="entry name" value="HotDog_dom_sf"/>
</dbReference>
<comment type="catalytic activity">
    <reaction evidence="3">
        <text>a long-chain fatty acyl-CoA + H2O = a long-chain fatty acid + CoA + H(+)</text>
        <dbReference type="Rhea" id="RHEA:67680"/>
        <dbReference type="ChEBI" id="CHEBI:15377"/>
        <dbReference type="ChEBI" id="CHEBI:15378"/>
        <dbReference type="ChEBI" id="CHEBI:57287"/>
        <dbReference type="ChEBI" id="CHEBI:57560"/>
        <dbReference type="ChEBI" id="CHEBI:83139"/>
    </reaction>
</comment>
<dbReference type="InterPro" id="IPR006683">
    <property type="entry name" value="Thioestr_dom"/>
</dbReference>
<dbReference type="KEGG" id="odi:ODI_R4198"/>
<feature type="domain" description="Thioesterase" evidence="8">
    <location>
        <begin position="57"/>
        <end position="129"/>
    </location>
</feature>
<evidence type="ECO:0000313" key="10">
    <source>
        <dbReference type="EMBL" id="SOE52452.1"/>
    </source>
</evidence>
<reference evidence="10 11" key="2">
    <citation type="submission" date="2017-08" db="EMBL/GenBank/DDBJ databases">
        <authorList>
            <person name="de Groot N.N."/>
        </authorList>
    </citation>
    <scope>NUCLEOTIDE SEQUENCE [LARGE SCALE GENOMIC DNA]</scope>
    <source>
        <strain evidence="10">Orrdi1</strain>
    </source>
</reference>
<dbReference type="EMBL" id="FLRC01000044">
    <property type="protein sequence ID" value="SBT26850.1"/>
    <property type="molecule type" value="Genomic_DNA"/>
</dbReference>
<keyword evidence="1" id="KW-0378">Hydrolase</keyword>
<evidence type="ECO:0000313" key="11">
    <source>
        <dbReference type="Proteomes" id="UP000078558"/>
    </source>
</evidence>
<dbReference type="PANTHER" id="PTHR43240:SF20">
    <property type="entry name" value="MEDIUM_LONG-CHAIN ACYL-COA THIOESTERASE YIGI"/>
    <property type="match status" value="1"/>
</dbReference>
<dbReference type="EC" id="3.1.2.20" evidence="5"/>
<dbReference type="AlphaFoldDB" id="A0A1C3K5N8"/>
<dbReference type="NCBIfam" id="TIGR00369">
    <property type="entry name" value="unchar_dom_1"/>
    <property type="match status" value="1"/>
</dbReference>
<dbReference type="STRING" id="1851544.ODI_00975"/>
<dbReference type="PANTHER" id="PTHR43240">
    <property type="entry name" value="1,4-DIHYDROXY-2-NAPHTHOYL-COA THIOESTERASE 1"/>
    <property type="match status" value="1"/>
</dbReference>
<comment type="catalytic activity">
    <reaction evidence="2">
        <text>a fatty acyl-CoA + H2O = a fatty acid + CoA + H(+)</text>
        <dbReference type="Rhea" id="RHEA:16781"/>
        <dbReference type="ChEBI" id="CHEBI:15377"/>
        <dbReference type="ChEBI" id="CHEBI:15378"/>
        <dbReference type="ChEBI" id="CHEBI:28868"/>
        <dbReference type="ChEBI" id="CHEBI:57287"/>
        <dbReference type="ChEBI" id="CHEBI:77636"/>
        <dbReference type="EC" id="3.1.2.20"/>
    </reaction>
</comment>
<protein>
    <recommendedName>
        <fullName evidence="6">Medium/long-chain acyl-CoA thioesterase YigI</fullName>
        <ecNumber evidence="5">3.1.2.20</ecNumber>
    </recommendedName>
</protein>
<evidence type="ECO:0000256" key="1">
    <source>
        <dbReference type="ARBA" id="ARBA00022801"/>
    </source>
</evidence>
<proteinExistence type="inferred from homology"/>
<evidence type="ECO:0000256" key="3">
    <source>
        <dbReference type="ARBA" id="ARBA00036002"/>
    </source>
</evidence>
<evidence type="ECO:0000259" key="8">
    <source>
        <dbReference type="Pfam" id="PF03061"/>
    </source>
</evidence>
<evidence type="ECO:0000256" key="7">
    <source>
        <dbReference type="ARBA" id="ARBA00048062"/>
    </source>
</evidence>
<organism evidence="9 11">
    <name type="scientific">Orrella dioscoreae</name>
    <dbReference type="NCBI Taxonomy" id="1851544"/>
    <lineage>
        <taxon>Bacteria</taxon>
        <taxon>Pseudomonadati</taxon>
        <taxon>Pseudomonadota</taxon>
        <taxon>Betaproteobacteria</taxon>
        <taxon>Burkholderiales</taxon>
        <taxon>Alcaligenaceae</taxon>
        <taxon>Orrella</taxon>
    </lineage>
</organism>
<dbReference type="OrthoDB" id="9813158at2"/>
<comment type="catalytic activity">
    <reaction evidence="7">
        <text>a medium-chain fatty acyl-CoA + H2O = a medium-chain fatty acid + CoA + H(+)</text>
        <dbReference type="Rhea" id="RHEA:68184"/>
        <dbReference type="ChEBI" id="CHEBI:15377"/>
        <dbReference type="ChEBI" id="CHEBI:15378"/>
        <dbReference type="ChEBI" id="CHEBI:57287"/>
        <dbReference type="ChEBI" id="CHEBI:59558"/>
        <dbReference type="ChEBI" id="CHEBI:90546"/>
    </reaction>
</comment>
<dbReference type="SUPFAM" id="SSF54637">
    <property type="entry name" value="Thioesterase/thiol ester dehydrase-isomerase"/>
    <property type="match status" value="1"/>
</dbReference>
<evidence type="ECO:0000256" key="4">
    <source>
        <dbReference type="ARBA" id="ARBA00038381"/>
    </source>
</evidence>
<dbReference type="Proteomes" id="UP000078558">
    <property type="component" value="Chromosome I"/>
</dbReference>
<evidence type="ECO:0000256" key="2">
    <source>
        <dbReference type="ARBA" id="ARBA00035880"/>
    </source>
</evidence>
<evidence type="ECO:0000256" key="6">
    <source>
        <dbReference type="ARBA" id="ARBA00040062"/>
    </source>
</evidence>
<dbReference type="EMBL" id="LT907988">
    <property type="protein sequence ID" value="SOE52452.1"/>
    <property type="molecule type" value="Genomic_DNA"/>
</dbReference>